<dbReference type="SUPFAM" id="SSF51395">
    <property type="entry name" value="FMN-linked oxidoreductases"/>
    <property type="match status" value="1"/>
</dbReference>
<dbReference type="InterPro" id="IPR018967">
    <property type="entry name" value="FeS-contain_CDGSH-typ"/>
</dbReference>
<dbReference type="InterPro" id="IPR002932">
    <property type="entry name" value="Glu_synthdom"/>
</dbReference>
<dbReference type="InterPro" id="IPR013785">
    <property type="entry name" value="Aldolase_TIM"/>
</dbReference>
<dbReference type="Gene3D" id="3.20.20.70">
    <property type="entry name" value="Aldolase class I"/>
    <property type="match status" value="1"/>
</dbReference>
<evidence type="ECO:0000256" key="5">
    <source>
        <dbReference type="ARBA" id="ARBA00023014"/>
    </source>
</evidence>
<keyword evidence="8" id="KW-1185">Reference proteome</keyword>
<dbReference type="InterPro" id="IPR042216">
    <property type="entry name" value="MitoNEET_CISD"/>
</dbReference>
<evidence type="ECO:0000256" key="1">
    <source>
        <dbReference type="ARBA" id="ARBA00009716"/>
    </source>
</evidence>
<evidence type="ECO:0000259" key="6">
    <source>
        <dbReference type="SMART" id="SM00704"/>
    </source>
</evidence>
<keyword evidence="3" id="KW-0479">Metal-binding</keyword>
<dbReference type="Pfam" id="PF06902">
    <property type="entry name" value="Fer4_19"/>
    <property type="match status" value="1"/>
</dbReference>
<dbReference type="PANTHER" id="PTHR43819">
    <property type="entry name" value="ARCHAEAL-TYPE GLUTAMATE SYNTHASE [NADPH]"/>
    <property type="match status" value="1"/>
</dbReference>
<dbReference type="CDD" id="cd02808">
    <property type="entry name" value="GltS_FMN"/>
    <property type="match status" value="1"/>
</dbReference>
<keyword evidence="5" id="KW-0411">Iron-sulfur</keyword>
<dbReference type="Pfam" id="PF01645">
    <property type="entry name" value="Glu_synthase"/>
    <property type="match status" value="1"/>
</dbReference>
<evidence type="ECO:0000313" key="8">
    <source>
        <dbReference type="Proteomes" id="UP000664218"/>
    </source>
</evidence>
<dbReference type="GO" id="GO:0015930">
    <property type="term" value="F:glutamate synthase activity"/>
    <property type="evidence" value="ECO:0007669"/>
    <property type="project" value="InterPro"/>
</dbReference>
<dbReference type="GO" id="GO:0046872">
    <property type="term" value="F:metal ion binding"/>
    <property type="evidence" value="ECO:0007669"/>
    <property type="project" value="UniProtKB-KW"/>
</dbReference>
<dbReference type="PANTHER" id="PTHR43819:SF1">
    <property type="entry name" value="ARCHAEAL-TYPE GLUTAMATE SYNTHASE [NADPH]"/>
    <property type="match status" value="1"/>
</dbReference>
<gene>
    <name evidence="7" type="ORF">J3A84_12630</name>
</gene>
<dbReference type="EMBL" id="JAFNJU010000010">
    <property type="protein sequence ID" value="MBO1265878.1"/>
    <property type="molecule type" value="Genomic_DNA"/>
</dbReference>
<keyword evidence="2" id="KW-0001">2Fe-2S</keyword>
<evidence type="ECO:0000256" key="2">
    <source>
        <dbReference type="ARBA" id="ARBA00022714"/>
    </source>
</evidence>
<dbReference type="GO" id="GO:0005737">
    <property type="term" value="C:cytoplasm"/>
    <property type="evidence" value="ECO:0007669"/>
    <property type="project" value="UniProtKB-ARBA"/>
</dbReference>
<dbReference type="RefSeq" id="WP_207600401.1">
    <property type="nucleotide sequence ID" value="NZ_JAFNJU010000010.1"/>
</dbReference>
<evidence type="ECO:0000256" key="4">
    <source>
        <dbReference type="ARBA" id="ARBA00023004"/>
    </source>
</evidence>
<dbReference type="GO" id="GO:0006537">
    <property type="term" value="P:glutamate biosynthetic process"/>
    <property type="evidence" value="ECO:0007669"/>
    <property type="project" value="InterPro"/>
</dbReference>
<organism evidence="7 8">
    <name type="scientific">Proteiniclasticum aestuarii</name>
    <dbReference type="NCBI Taxonomy" id="2817862"/>
    <lineage>
        <taxon>Bacteria</taxon>
        <taxon>Bacillati</taxon>
        <taxon>Bacillota</taxon>
        <taxon>Clostridia</taxon>
        <taxon>Eubacteriales</taxon>
        <taxon>Clostridiaceae</taxon>
        <taxon>Proteiniclasticum</taxon>
    </lineage>
</organism>
<accession>A0A939HCF6</accession>
<sequence>MIRMNREAIMRIAGNGPFVAEELRHIVKSTGRPVKIHRKSTALCRCGKSDTKPFCDGTHGRIGFDDAKSPDRVKRKLESYVGKEIIIHDDRGICSHAGFCTEGLPEVFRMKEEPWIVPDAESMEKIIATIEKCPSGALSYSVDGVKHDDFYSEKEVVITEDGPYHVRGGIELLSEEKPQTVNHYALCRCGHSMNKPFCSGEHWYEKFRDEGLISEKMNRACVEREVFDNKMDTITNLSETGRSEDSSMRTLESFPDWKTILFRGAQLEPMPYNADIDVNMKTVIGRNARKPLTLSIPFYVSHMSFGAISREAKIALAKGSTLVDTAMCSGEGGMLPESRSAARKYIYELGTAPFSHNEEAIRMADAVELKIGQAVKPGLGGHLPAHKITEEIAKIRNLEEGEDSVSPGRFHGVDTISDLVEKVSRIREITGGVPVGIKIAAAHIEQDLDMALRAEPDFITIDCRGGATGSAPKFLKDNVGIPPIFAIRRARKYLDQKGSPVTLCVTGGFRDSSDIAKALALGADAVALATASLISVGCLQSRVCHTGLCPAGIATQDKNLRALFDEERALHQFRNFYEGTKKELAVFARANGKTDIHDLGMEDVYTISNEVSMNTDIRHV</sequence>
<comment type="caution">
    <text evidence="7">The sequence shown here is derived from an EMBL/GenBank/DDBJ whole genome shotgun (WGS) entry which is preliminary data.</text>
</comment>
<keyword evidence="4" id="KW-0408">Iron</keyword>
<dbReference type="InterPro" id="IPR010693">
    <property type="entry name" value="Divergent_4Fe-4S_mono-cluster"/>
</dbReference>
<feature type="domain" description="Iron-binding zinc finger CDGSH type" evidence="6">
    <location>
        <begin position="171"/>
        <end position="208"/>
    </location>
</feature>
<proteinExistence type="inferred from homology"/>
<dbReference type="Pfam" id="PF09360">
    <property type="entry name" value="zf-CDGSH"/>
    <property type="match status" value="2"/>
</dbReference>
<dbReference type="GO" id="GO:0051537">
    <property type="term" value="F:2 iron, 2 sulfur cluster binding"/>
    <property type="evidence" value="ECO:0007669"/>
    <property type="project" value="UniProtKB-KW"/>
</dbReference>
<evidence type="ECO:0000313" key="7">
    <source>
        <dbReference type="EMBL" id="MBO1265878.1"/>
    </source>
</evidence>
<evidence type="ECO:0000256" key="3">
    <source>
        <dbReference type="ARBA" id="ARBA00022723"/>
    </source>
</evidence>
<dbReference type="AlphaFoldDB" id="A0A939HCF6"/>
<comment type="similarity">
    <text evidence="1">Belongs to the glutamate synthase family.</text>
</comment>
<protein>
    <submittedName>
        <fullName evidence="7">CDGSH iron-sulfur domain-containing protein</fullName>
    </submittedName>
</protein>
<name>A0A939HCF6_9CLOT</name>
<dbReference type="Gene3D" id="3.40.5.90">
    <property type="entry name" value="CDGSH iron-sulfur domain, mitoNEET-type"/>
    <property type="match status" value="2"/>
</dbReference>
<dbReference type="SMART" id="SM00704">
    <property type="entry name" value="ZnF_CDGSH"/>
    <property type="match status" value="2"/>
</dbReference>
<reference evidence="7" key="1">
    <citation type="submission" date="2021-03" db="EMBL/GenBank/DDBJ databases">
        <title>Proteiniclasticum marinus sp. nov., isolated from tidal flat sediment.</title>
        <authorList>
            <person name="Namirimu T."/>
            <person name="Yang J.-A."/>
            <person name="Yang S.-H."/>
            <person name="Kim Y.-J."/>
            <person name="Kwon K.K."/>
        </authorList>
    </citation>
    <scope>NUCLEOTIDE SEQUENCE</scope>
    <source>
        <strain evidence="7">SCR006</strain>
    </source>
</reference>
<dbReference type="Proteomes" id="UP000664218">
    <property type="component" value="Unassembled WGS sequence"/>
</dbReference>
<feature type="domain" description="Iron-binding zinc finger CDGSH type" evidence="6">
    <location>
        <begin position="31"/>
        <end position="65"/>
    </location>
</feature>